<keyword evidence="6 14" id="KW-1133">Transmembrane helix</keyword>
<dbReference type="GeneTree" id="ENSGT00940000156588"/>
<dbReference type="RefSeq" id="XP_023145044.1">
    <property type="nucleotide sequence ID" value="XM_023289276.3"/>
</dbReference>
<evidence type="ECO:0000256" key="3">
    <source>
        <dbReference type="ARBA" id="ARBA00022692"/>
    </source>
</evidence>
<reference evidence="16" key="3">
    <citation type="submission" date="2025-09" db="UniProtKB">
        <authorList>
            <consortium name="Ensembl"/>
        </authorList>
    </citation>
    <scope>IDENTIFICATION</scope>
</reference>
<evidence type="ECO:0000256" key="13">
    <source>
        <dbReference type="ARBA" id="ARBA00023319"/>
    </source>
</evidence>
<reference evidence="16 17" key="1">
    <citation type="submission" date="2022-01" db="EMBL/GenBank/DDBJ databases">
        <title>A chromosome-scale genome assembly of the false clownfish, Amphiprion ocellaris.</title>
        <authorList>
            <person name="Ryu T."/>
        </authorList>
    </citation>
    <scope>NUCLEOTIDE SEQUENCE [LARGE SCALE GENOMIC DNA]</scope>
</reference>
<evidence type="ECO:0000256" key="12">
    <source>
        <dbReference type="ARBA" id="ARBA00023288"/>
    </source>
</evidence>
<comment type="subcellular location">
    <subcellularLocation>
        <location evidence="1">Cell membrane</location>
        <topology evidence="1">Single-pass type I membrane protein</topology>
    </subcellularLocation>
</comment>
<keyword evidence="5" id="KW-0391">Immunity</keyword>
<keyword evidence="17" id="KW-1185">Reference proteome</keyword>
<evidence type="ECO:0000256" key="1">
    <source>
        <dbReference type="ARBA" id="ARBA00004251"/>
    </source>
</evidence>
<feature type="transmembrane region" description="Helical" evidence="14">
    <location>
        <begin position="169"/>
        <end position="193"/>
    </location>
</feature>
<evidence type="ECO:0000256" key="8">
    <source>
        <dbReference type="ARBA" id="ARBA00023136"/>
    </source>
</evidence>
<dbReference type="PANTHER" id="PTHR10441:SF2">
    <property type="entry name" value="T-CELL SURFACE GLYCOPROTEIN CD8 ALPHA CHAIN"/>
    <property type="match status" value="1"/>
</dbReference>
<dbReference type="AlphaFoldDB" id="A0A3Q1AR94"/>
<dbReference type="InterPro" id="IPR015468">
    <property type="entry name" value="CD8_asu"/>
</dbReference>
<dbReference type="SUPFAM" id="SSF48726">
    <property type="entry name" value="Immunoglobulin"/>
    <property type="match status" value="1"/>
</dbReference>
<evidence type="ECO:0000259" key="15">
    <source>
        <dbReference type="PROSITE" id="PS50835"/>
    </source>
</evidence>
<evidence type="ECO:0000256" key="14">
    <source>
        <dbReference type="SAM" id="Phobius"/>
    </source>
</evidence>
<reference evidence="16" key="2">
    <citation type="submission" date="2025-08" db="UniProtKB">
        <authorList>
            <consortium name="Ensembl"/>
        </authorList>
    </citation>
    <scope>IDENTIFICATION</scope>
</reference>
<dbReference type="InterPro" id="IPR007110">
    <property type="entry name" value="Ig-like_dom"/>
</dbReference>
<evidence type="ECO:0000256" key="9">
    <source>
        <dbReference type="ARBA" id="ARBA00023139"/>
    </source>
</evidence>
<dbReference type="STRING" id="80972.ENSAOCP00000003788"/>
<protein>
    <recommendedName>
        <fullName evidence="15">Ig-like domain-containing protein</fullName>
    </recommendedName>
</protein>
<dbReference type="GeneID" id="111581187"/>
<evidence type="ECO:0000256" key="6">
    <source>
        <dbReference type="ARBA" id="ARBA00022989"/>
    </source>
</evidence>
<dbReference type="InterPro" id="IPR013783">
    <property type="entry name" value="Ig-like_fold"/>
</dbReference>
<dbReference type="Gene3D" id="2.60.40.10">
    <property type="entry name" value="Immunoglobulins"/>
    <property type="match status" value="1"/>
</dbReference>
<dbReference type="PROSITE" id="PS50835">
    <property type="entry name" value="IG_LIKE"/>
    <property type="match status" value="1"/>
</dbReference>
<keyword evidence="8 14" id="KW-0472">Membrane</keyword>
<keyword evidence="2" id="KW-1003">Cell membrane</keyword>
<keyword evidence="4" id="KW-0732">Signal</keyword>
<organism evidence="16 17">
    <name type="scientific">Amphiprion ocellaris</name>
    <name type="common">Clown anemonefish</name>
    <dbReference type="NCBI Taxonomy" id="80972"/>
    <lineage>
        <taxon>Eukaryota</taxon>
        <taxon>Metazoa</taxon>
        <taxon>Chordata</taxon>
        <taxon>Craniata</taxon>
        <taxon>Vertebrata</taxon>
        <taxon>Euteleostomi</taxon>
        <taxon>Actinopterygii</taxon>
        <taxon>Neopterygii</taxon>
        <taxon>Teleostei</taxon>
        <taxon>Neoteleostei</taxon>
        <taxon>Acanthomorphata</taxon>
        <taxon>Ovalentaria</taxon>
        <taxon>Pomacentridae</taxon>
        <taxon>Amphiprion</taxon>
    </lineage>
</organism>
<dbReference type="GO" id="GO:0002250">
    <property type="term" value="P:adaptive immune response"/>
    <property type="evidence" value="ECO:0007669"/>
    <property type="project" value="UniProtKB-KW"/>
</dbReference>
<dbReference type="PANTHER" id="PTHR10441">
    <property type="entry name" value="CD8 ALPHA CHAIN"/>
    <property type="match status" value="1"/>
</dbReference>
<evidence type="ECO:0000256" key="10">
    <source>
        <dbReference type="ARBA" id="ARBA00023157"/>
    </source>
</evidence>
<evidence type="ECO:0000256" key="4">
    <source>
        <dbReference type="ARBA" id="ARBA00022729"/>
    </source>
</evidence>
<keyword evidence="3 14" id="KW-0812">Transmembrane</keyword>
<keyword evidence="10" id="KW-1015">Disulfide bond</keyword>
<evidence type="ECO:0000256" key="5">
    <source>
        <dbReference type="ARBA" id="ARBA00022859"/>
    </source>
</evidence>
<keyword evidence="9" id="KW-0564">Palmitate</keyword>
<gene>
    <name evidence="16" type="primary">CD8A</name>
</gene>
<dbReference type="Proteomes" id="UP001501940">
    <property type="component" value="Chromosome 5"/>
</dbReference>
<keyword evidence="12" id="KW-0449">Lipoprotein</keyword>
<dbReference type="GO" id="GO:0005886">
    <property type="term" value="C:plasma membrane"/>
    <property type="evidence" value="ECO:0007669"/>
    <property type="project" value="UniProtKB-SubCell"/>
</dbReference>
<dbReference type="InterPro" id="IPR036179">
    <property type="entry name" value="Ig-like_dom_sf"/>
</dbReference>
<dbReference type="CDD" id="cd00099">
    <property type="entry name" value="IgV"/>
    <property type="match status" value="1"/>
</dbReference>
<feature type="domain" description="Ig-like" evidence="15">
    <location>
        <begin position="6"/>
        <end position="104"/>
    </location>
</feature>
<evidence type="ECO:0000256" key="7">
    <source>
        <dbReference type="ARBA" id="ARBA00023130"/>
    </source>
</evidence>
<accession>A0A3Q1AR94</accession>
<dbReference type="Ensembl" id="ENSAOCT00000009179.2">
    <property type="protein sequence ID" value="ENSAOCP00000003788.2"/>
    <property type="gene ID" value="ENSAOCG00000007149.2"/>
</dbReference>
<name>A0A3Q1AR94_AMPOC</name>
<keyword evidence="13" id="KW-0393">Immunoglobulin domain</keyword>
<evidence type="ECO:0000313" key="17">
    <source>
        <dbReference type="Proteomes" id="UP001501940"/>
    </source>
</evidence>
<keyword evidence="11" id="KW-0325">Glycoprotein</keyword>
<evidence type="ECO:0000313" key="16">
    <source>
        <dbReference type="Ensembl" id="ENSAOCP00000003788.2"/>
    </source>
</evidence>
<evidence type="ECO:0000256" key="11">
    <source>
        <dbReference type="ARBA" id="ARBA00023180"/>
    </source>
</evidence>
<sequence>MDQKWIQILVILMFNQKMTSGTNKEVKEGESIDIECEPLPPTSSMIIWFRALDNFGMEFIASFSASGFAKSKHSNYSEIFSDKSKSKQTLKAFKKSRDSGIYSCATLQGNELKFGKVTRLIGEEIKKDTPEVLPTKPPNNQVATTTACNCNKNKKTAGAATPPPLSCSILILAPLAGGCGLLLLLLIITTVYCNRIRTRRCPHHYKRKLRVAPEKQMMNTRHI</sequence>
<keyword evidence="7" id="KW-1064">Adaptive immunity</keyword>
<proteinExistence type="predicted"/>
<dbReference type="OMA" id="MIVWFRV"/>
<evidence type="ECO:0000256" key="2">
    <source>
        <dbReference type="ARBA" id="ARBA00022475"/>
    </source>
</evidence>